<name>A0A4R8IZE0_9GAMM</name>
<organism evidence="2 3">
    <name type="scientific">Thiohalophilus thiocyanatoxydans</name>
    <dbReference type="NCBI Taxonomy" id="381308"/>
    <lineage>
        <taxon>Bacteria</taxon>
        <taxon>Pseudomonadati</taxon>
        <taxon>Pseudomonadota</taxon>
        <taxon>Gammaproteobacteria</taxon>
        <taxon>Thiohalomonadales</taxon>
        <taxon>Thiohalophilaceae</taxon>
        <taxon>Thiohalophilus</taxon>
    </lineage>
</organism>
<dbReference type="Proteomes" id="UP000294914">
    <property type="component" value="Unassembled WGS sequence"/>
</dbReference>
<comment type="caution">
    <text evidence="2">The sequence shown here is derived from an EMBL/GenBank/DDBJ whole genome shotgun (WGS) entry which is preliminary data.</text>
</comment>
<feature type="chain" id="PRO_5020385252" evidence="1">
    <location>
        <begin position="25"/>
        <end position="200"/>
    </location>
</feature>
<keyword evidence="1" id="KW-0732">Signal</keyword>
<evidence type="ECO:0000313" key="3">
    <source>
        <dbReference type="Proteomes" id="UP000294914"/>
    </source>
</evidence>
<sequence>MRLAQRITPACLFLALCFTTPLQAQLSRGEDPDTGLRHWQWQEAGIHFKLTQRLPDQTRAFFGARGFDREARERIALACVFQTEFRNTAGNDQPPVEYDLSEWRVHTDDGTQPLMVRETWKPIWQEHDDLPKAARIAFEWALLPTQQEYAADDYNWGMTAYGLAPGSEFDLEFSWQRGDQQYTRRIDAIECPPDIHPQPD</sequence>
<protein>
    <submittedName>
        <fullName evidence="2">Uncharacterized protein</fullName>
    </submittedName>
</protein>
<feature type="signal peptide" evidence="1">
    <location>
        <begin position="1"/>
        <end position="24"/>
    </location>
</feature>
<dbReference type="EMBL" id="SOQX01000002">
    <property type="protein sequence ID" value="TDY02823.1"/>
    <property type="molecule type" value="Genomic_DNA"/>
</dbReference>
<dbReference type="OrthoDB" id="5764209at2"/>
<dbReference type="AlphaFoldDB" id="A0A4R8IZE0"/>
<dbReference type="RefSeq" id="WP_134082080.1">
    <property type="nucleotide sequence ID" value="NZ_SOQX01000002.1"/>
</dbReference>
<gene>
    <name evidence="2" type="ORF">EDC23_1207</name>
</gene>
<evidence type="ECO:0000313" key="2">
    <source>
        <dbReference type="EMBL" id="TDY02823.1"/>
    </source>
</evidence>
<proteinExistence type="predicted"/>
<accession>A0A4R8IZE0</accession>
<keyword evidence="3" id="KW-1185">Reference proteome</keyword>
<evidence type="ECO:0000256" key="1">
    <source>
        <dbReference type="SAM" id="SignalP"/>
    </source>
</evidence>
<reference evidence="2 3" key="1">
    <citation type="submission" date="2019-03" db="EMBL/GenBank/DDBJ databases">
        <title>Genomic Encyclopedia of Type Strains, Phase IV (KMG-IV): sequencing the most valuable type-strain genomes for metagenomic binning, comparative biology and taxonomic classification.</title>
        <authorList>
            <person name="Goeker M."/>
        </authorList>
    </citation>
    <scope>NUCLEOTIDE SEQUENCE [LARGE SCALE GENOMIC DNA]</scope>
    <source>
        <strain evidence="2 3">DSM 16326</strain>
    </source>
</reference>